<evidence type="ECO:0000259" key="8">
    <source>
        <dbReference type="Pfam" id="PF20684"/>
    </source>
</evidence>
<protein>
    <recommendedName>
        <fullName evidence="8">Rhodopsin domain-containing protein</fullName>
    </recommendedName>
</protein>
<evidence type="ECO:0000256" key="5">
    <source>
        <dbReference type="ARBA" id="ARBA00038359"/>
    </source>
</evidence>
<feature type="compositionally biased region" description="Basic and acidic residues" evidence="6">
    <location>
        <begin position="129"/>
        <end position="144"/>
    </location>
</feature>
<evidence type="ECO:0000256" key="2">
    <source>
        <dbReference type="ARBA" id="ARBA00022692"/>
    </source>
</evidence>
<dbReference type="PANTHER" id="PTHR33048">
    <property type="entry name" value="PTH11-LIKE INTEGRAL MEMBRANE PROTEIN (AFU_ORTHOLOGUE AFUA_5G11245)"/>
    <property type="match status" value="1"/>
</dbReference>
<evidence type="ECO:0000256" key="6">
    <source>
        <dbReference type="SAM" id="MobiDB-lite"/>
    </source>
</evidence>
<comment type="subcellular location">
    <subcellularLocation>
        <location evidence="1">Membrane</location>
        <topology evidence="1">Multi-pass membrane protein</topology>
    </subcellularLocation>
</comment>
<feature type="compositionally biased region" description="Gly residues" evidence="6">
    <location>
        <begin position="180"/>
        <end position="190"/>
    </location>
</feature>
<dbReference type="EMBL" id="ONZQ02000010">
    <property type="protein sequence ID" value="SPO04562.1"/>
    <property type="molecule type" value="Genomic_DNA"/>
</dbReference>
<feature type="domain" description="Rhodopsin" evidence="8">
    <location>
        <begin position="2"/>
        <end position="86"/>
    </location>
</feature>
<evidence type="ECO:0000256" key="1">
    <source>
        <dbReference type="ARBA" id="ARBA00004141"/>
    </source>
</evidence>
<organism evidence="9 10">
    <name type="scientific">Cephalotrichum gorgonifer</name>
    <dbReference type="NCBI Taxonomy" id="2041049"/>
    <lineage>
        <taxon>Eukaryota</taxon>
        <taxon>Fungi</taxon>
        <taxon>Dikarya</taxon>
        <taxon>Ascomycota</taxon>
        <taxon>Pezizomycotina</taxon>
        <taxon>Sordariomycetes</taxon>
        <taxon>Hypocreomycetidae</taxon>
        <taxon>Microascales</taxon>
        <taxon>Microascaceae</taxon>
        <taxon>Cephalotrichum</taxon>
    </lineage>
</organism>
<name>A0AAE8SY12_9PEZI</name>
<dbReference type="Pfam" id="PF20684">
    <property type="entry name" value="Fung_rhodopsin"/>
    <property type="match status" value="1"/>
</dbReference>
<accession>A0AAE8SY12</accession>
<feature type="transmembrane region" description="Helical" evidence="7">
    <location>
        <begin position="24"/>
        <end position="42"/>
    </location>
</feature>
<keyword evidence="10" id="KW-1185">Reference proteome</keyword>
<dbReference type="PANTHER" id="PTHR33048:SF42">
    <property type="entry name" value="INTEGRAL MEMBRANE PROTEIN"/>
    <property type="match status" value="1"/>
</dbReference>
<evidence type="ECO:0000256" key="7">
    <source>
        <dbReference type="SAM" id="Phobius"/>
    </source>
</evidence>
<comment type="similarity">
    <text evidence="5">Belongs to the SAT4 family.</text>
</comment>
<feature type="region of interest" description="Disordered" evidence="6">
    <location>
        <begin position="169"/>
        <end position="190"/>
    </location>
</feature>
<keyword evidence="3 7" id="KW-1133">Transmembrane helix</keyword>
<dbReference type="AlphaFoldDB" id="A0AAE8SY12"/>
<gene>
    <name evidence="9" type="ORF">DNG_07247</name>
</gene>
<dbReference type="GO" id="GO:0016020">
    <property type="term" value="C:membrane"/>
    <property type="evidence" value="ECO:0007669"/>
    <property type="project" value="UniProtKB-SubCell"/>
</dbReference>
<dbReference type="InterPro" id="IPR052337">
    <property type="entry name" value="SAT4-like"/>
</dbReference>
<reference evidence="9" key="1">
    <citation type="submission" date="2018-03" db="EMBL/GenBank/DDBJ databases">
        <authorList>
            <person name="Guldener U."/>
        </authorList>
    </citation>
    <scope>NUCLEOTIDE SEQUENCE</scope>
</reference>
<evidence type="ECO:0000256" key="3">
    <source>
        <dbReference type="ARBA" id="ARBA00022989"/>
    </source>
</evidence>
<feature type="transmembrane region" description="Helical" evidence="7">
    <location>
        <begin position="62"/>
        <end position="85"/>
    </location>
</feature>
<feature type="region of interest" description="Disordered" evidence="6">
    <location>
        <begin position="122"/>
        <end position="144"/>
    </location>
</feature>
<comment type="caution">
    <text evidence="9">The sequence shown here is derived from an EMBL/GenBank/DDBJ whole genome shotgun (WGS) entry which is preliminary data.</text>
</comment>
<sequence>MDFTLALLPWKILHGVQMKTKEKLGIVIAMSMGILAGIVAIVKTVKLPKLGSPDIYNAADLVIWDITEATVTMIAACIPVLRILVRDLRSTVRYGSDNRMELQNVDTSRRWRATVTVDSKTDPFPTTRKVVDNGDDRSDRSDKSILDGLASQRSDWIIRTAEVEISYHPSRSEDANHSDFGGGGGGAKSV</sequence>
<proteinExistence type="inferred from homology"/>
<evidence type="ECO:0000256" key="4">
    <source>
        <dbReference type="ARBA" id="ARBA00023136"/>
    </source>
</evidence>
<dbReference type="Proteomes" id="UP001187682">
    <property type="component" value="Unassembled WGS sequence"/>
</dbReference>
<evidence type="ECO:0000313" key="9">
    <source>
        <dbReference type="EMBL" id="SPO04562.1"/>
    </source>
</evidence>
<keyword evidence="4 7" id="KW-0472">Membrane</keyword>
<dbReference type="InterPro" id="IPR049326">
    <property type="entry name" value="Rhodopsin_dom_fungi"/>
</dbReference>
<evidence type="ECO:0000313" key="10">
    <source>
        <dbReference type="Proteomes" id="UP001187682"/>
    </source>
</evidence>
<keyword evidence="2 7" id="KW-0812">Transmembrane</keyword>